<dbReference type="HOGENOM" id="CLU_080664_3_0_9"/>
<sequence length="98" mass="11039">MIRHIAMFHLTDAADSEGRDKVISDIKASVANMNGKVPGLIRAEIGVNETGGPHDIVMYCEFEDMEACRNFGNDPLHVAHREKMNNYVCDRVWADYTI</sequence>
<protein>
    <recommendedName>
        <fullName evidence="1">Stress-response A/B barrel domain-containing protein</fullName>
    </recommendedName>
</protein>
<feature type="domain" description="Stress-response A/B barrel" evidence="1">
    <location>
        <begin position="2"/>
        <end position="96"/>
    </location>
</feature>
<reference evidence="2 3" key="1">
    <citation type="submission" date="2008-11" db="EMBL/GenBank/DDBJ databases">
        <title>Draft genome sequence of Bacteroides pectinophilus (ATCC 43243).</title>
        <authorList>
            <person name="Sudarsanam P."/>
            <person name="Ley R."/>
            <person name="Guruge J."/>
            <person name="Turnbaugh P.J."/>
            <person name="Mahowald M."/>
            <person name="Liep D."/>
            <person name="Gordon J."/>
        </authorList>
    </citation>
    <scope>NUCLEOTIDE SEQUENCE [LARGE SCALE GENOMIC DNA]</scope>
    <source>
        <strain evidence="2 3">ATCC 43243</strain>
    </source>
</reference>
<dbReference type="PANTHER" id="PTHR37832:SF1">
    <property type="entry name" value="STRESS-RESPONSE A_B BARREL DOMAIN-CONTAINING PROTEIN"/>
    <property type="match status" value="1"/>
</dbReference>
<evidence type="ECO:0000313" key="2">
    <source>
        <dbReference type="EMBL" id="EEC58137.1"/>
    </source>
</evidence>
<dbReference type="InterPro" id="IPR011008">
    <property type="entry name" value="Dimeric_a/b-barrel"/>
</dbReference>
<dbReference type="InterPro" id="IPR013097">
    <property type="entry name" value="Dabb"/>
</dbReference>
<dbReference type="PROSITE" id="PS51502">
    <property type="entry name" value="S_R_A_B_BARREL"/>
    <property type="match status" value="1"/>
</dbReference>
<dbReference type="PANTHER" id="PTHR37832">
    <property type="entry name" value="BLL2683 PROTEIN"/>
    <property type="match status" value="1"/>
</dbReference>
<dbReference type="SMART" id="SM00886">
    <property type="entry name" value="Dabb"/>
    <property type="match status" value="1"/>
</dbReference>
<comment type="caution">
    <text evidence="2">The sequence shown here is derived from an EMBL/GenBank/DDBJ whole genome shotgun (WGS) entry which is preliminary data.</text>
</comment>
<organism evidence="2 3">
    <name type="scientific">[Bacteroides] pectinophilus ATCC 43243</name>
    <dbReference type="NCBI Taxonomy" id="483218"/>
    <lineage>
        <taxon>Bacteria</taxon>
        <taxon>Bacillati</taxon>
        <taxon>Bacillota</taxon>
        <taxon>Clostridia</taxon>
        <taxon>Eubacteriales</taxon>
    </lineage>
</organism>
<dbReference type="Proteomes" id="UP000003136">
    <property type="component" value="Unassembled WGS sequence"/>
</dbReference>
<dbReference type="SUPFAM" id="SSF54909">
    <property type="entry name" value="Dimeric alpha+beta barrel"/>
    <property type="match status" value="1"/>
</dbReference>
<keyword evidence="3" id="KW-1185">Reference proteome</keyword>
<dbReference type="AlphaFoldDB" id="B7AR15"/>
<dbReference type="eggNOG" id="ENOG502ZR1R">
    <property type="taxonomic scope" value="Bacteria"/>
</dbReference>
<evidence type="ECO:0000259" key="1">
    <source>
        <dbReference type="PROSITE" id="PS51502"/>
    </source>
</evidence>
<accession>B7AR15</accession>
<dbReference type="STRING" id="483218.BACPEC_01125"/>
<evidence type="ECO:0000313" key="3">
    <source>
        <dbReference type="Proteomes" id="UP000003136"/>
    </source>
</evidence>
<reference evidence="2 3" key="2">
    <citation type="submission" date="2008-11" db="EMBL/GenBank/DDBJ databases">
        <authorList>
            <person name="Fulton L."/>
            <person name="Clifton S."/>
            <person name="Fulton B."/>
            <person name="Xu J."/>
            <person name="Minx P."/>
            <person name="Pepin K.H."/>
            <person name="Johnson M."/>
            <person name="Bhonagiri V."/>
            <person name="Nash W.E."/>
            <person name="Mardis E.R."/>
            <person name="Wilson R.K."/>
        </authorList>
    </citation>
    <scope>NUCLEOTIDE SEQUENCE [LARGE SCALE GENOMIC DNA]</scope>
    <source>
        <strain evidence="2 3">ATCC 43243</strain>
    </source>
</reference>
<name>B7AR15_9FIRM</name>
<proteinExistence type="predicted"/>
<gene>
    <name evidence="2" type="ORF">BACPEC_01125</name>
</gene>
<dbReference type="Gene3D" id="3.30.70.100">
    <property type="match status" value="1"/>
</dbReference>
<dbReference type="EMBL" id="ABVQ01000035">
    <property type="protein sequence ID" value="EEC58137.1"/>
    <property type="molecule type" value="Genomic_DNA"/>
</dbReference>
<dbReference type="Pfam" id="PF07876">
    <property type="entry name" value="Dabb"/>
    <property type="match status" value="1"/>
</dbReference>